<dbReference type="AlphaFoldDB" id="A0A0E0BS74"/>
<evidence type="ECO:0000256" key="1">
    <source>
        <dbReference type="SAM" id="Coils"/>
    </source>
</evidence>
<dbReference type="Proteomes" id="UP000026961">
    <property type="component" value="Chromosome 12"/>
</dbReference>
<organism evidence="2">
    <name type="scientific">Oryza glumipatula</name>
    <dbReference type="NCBI Taxonomy" id="40148"/>
    <lineage>
        <taxon>Eukaryota</taxon>
        <taxon>Viridiplantae</taxon>
        <taxon>Streptophyta</taxon>
        <taxon>Embryophyta</taxon>
        <taxon>Tracheophyta</taxon>
        <taxon>Spermatophyta</taxon>
        <taxon>Magnoliopsida</taxon>
        <taxon>Liliopsida</taxon>
        <taxon>Poales</taxon>
        <taxon>Poaceae</taxon>
        <taxon>BOP clade</taxon>
        <taxon>Oryzoideae</taxon>
        <taxon>Oryzeae</taxon>
        <taxon>Oryzinae</taxon>
        <taxon>Oryza</taxon>
    </lineage>
</organism>
<dbReference type="eggNOG" id="ENOG502R4T3">
    <property type="taxonomic scope" value="Eukaryota"/>
</dbReference>
<evidence type="ECO:0000313" key="3">
    <source>
        <dbReference type="Proteomes" id="UP000026961"/>
    </source>
</evidence>
<reference evidence="2" key="2">
    <citation type="submission" date="2018-05" db="EMBL/GenBank/DDBJ databases">
        <title>OgluRS3 (Oryza glumaepatula Reference Sequence Version 3).</title>
        <authorList>
            <person name="Zhang J."/>
            <person name="Kudrna D."/>
            <person name="Lee S."/>
            <person name="Talag J."/>
            <person name="Welchert J."/>
            <person name="Wing R.A."/>
        </authorList>
    </citation>
    <scope>NUCLEOTIDE SEQUENCE [LARGE SCALE GENOMIC DNA]</scope>
</reference>
<dbReference type="Gramene" id="OGLUM12G12020.1">
    <property type="protein sequence ID" value="OGLUM12G12020.1"/>
    <property type="gene ID" value="OGLUM12G12020"/>
</dbReference>
<feature type="coiled-coil region" evidence="1">
    <location>
        <begin position="215"/>
        <end position="242"/>
    </location>
</feature>
<keyword evidence="3" id="KW-1185">Reference proteome</keyword>
<keyword evidence="1" id="KW-0175">Coiled coil</keyword>
<reference evidence="2" key="1">
    <citation type="submission" date="2015-04" db="UniProtKB">
        <authorList>
            <consortium name="EnsemblPlants"/>
        </authorList>
    </citation>
    <scope>IDENTIFICATION</scope>
</reference>
<protein>
    <submittedName>
        <fullName evidence="2">Uncharacterized protein</fullName>
    </submittedName>
</protein>
<accession>A0A0E0BS74</accession>
<name>A0A0E0BS74_9ORYZ</name>
<dbReference type="EnsemblPlants" id="OGLUM12G12020.1">
    <property type="protein sequence ID" value="OGLUM12G12020.1"/>
    <property type="gene ID" value="OGLUM12G12020"/>
</dbReference>
<sequence length="263" mass="29750">MTPLPPQHLLARSCRCYSTCYGRRYASHHLPTNRALAAAVCLLSSQIMSSHPSPTGAEVGDPFLPSYSDVKRICLPSCPVLFLNLRGSVLSRCCSAGRGGACSSFNLSGTVQFADTKHFNVVHSSYSFSAGGHLFLPFCLLQWIAPLEAPNQIQRNEQAVTCYLWIWEDLDKYVEEMVAYSRTGKYDYLRETVIRDEKKQNTMLSRLLDVEESQLRLRRDEVNQAKTQLAEMKKMFQAEKSQRHCFLFSCNVYVCLSLVVGRN</sequence>
<proteinExistence type="predicted"/>
<dbReference type="HOGENOM" id="CLU_1059156_0_0_1"/>
<evidence type="ECO:0000313" key="2">
    <source>
        <dbReference type="EnsemblPlants" id="OGLUM12G12020.1"/>
    </source>
</evidence>